<comment type="caution">
    <text evidence="1">The sequence shown here is derived from an EMBL/GenBank/DDBJ whole genome shotgun (WGS) entry which is preliminary data.</text>
</comment>
<reference evidence="2" key="1">
    <citation type="submission" date="2017-08" db="EMBL/GenBank/DDBJ databases">
        <title>A dynamic microbial community with high functional redundancy inhabits the cold, oxic subseafloor aquifer.</title>
        <authorList>
            <person name="Tully B.J."/>
            <person name="Wheat C.G."/>
            <person name="Glazer B.T."/>
            <person name="Huber J.A."/>
        </authorList>
    </citation>
    <scope>NUCLEOTIDE SEQUENCE [LARGE SCALE GENOMIC DNA]</scope>
</reference>
<organism evidence="1 2">
    <name type="scientific">SAR86 cluster bacterium</name>
    <dbReference type="NCBI Taxonomy" id="2030880"/>
    <lineage>
        <taxon>Bacteria</taxon>
        <taxon>Pseudomonadati</taxon>
        <taxon>Pseudomonadota</taxon>
        <taxon>Gammaproteobacteria</taxon>
        <taxon>SAR86 cluster</taxon>
    </lineage>
</organism>
<dbReference type="Pfam" id="PF13618">
    <property type="entry name" value="Gluconate_2-dh3"/>
    <property type="match status" value="1"/>
</dbReference>
<sequence>MLGGIAVIDTQLSRRAFLRSASGAAKGSIIVLSLPAILVSCERSKQANLRNEEFSLLTEEEAQEFHAIAARIIPTDETPGASEAGVIYFIDNVLNDDREAEHETLRLGLRELQIGAALNYSAAYFHELEPEQQDQLLTEIEDTPFFATIRFLTIAGMFSLPEYGGNRDKIGYELIGFEDRHAWLPPYGFYDADYVERGE</sequence>
<evidence type="ECO:0000313" key="1">
    <source>
        <dbReference type="EMBL" id="PCI74719.1"/>
    </source>
</evidence>
<dbReference type="Proteomes" id="UP000218767">
    <property type="component" value="Unassembled WGS sequence"/>
</dbReference>
<protein>
    <recommendedName>
        <fullName evidence="3">Gluconate 2-dehydrogenase subunit 3 family protein</fullName>
    </recommendedName>
</protein>
<proteinExistence type="predicted"/>
<evidence type="ECO:0000313" key="2">
    <source>
        <dbReference type="Proteomes" id="UP000218767"/>
    </source>
</evidence>
<gene>
    <name evidence="1" type="ORF">COB20_14755</name>
</gene>
<name>A0A2A4WXZ5_9GAMM</name>
<dbReference type="InterPro" id="IPR027056">
    <property type="entry name" value="Gluconate_2DH_su3"/>
</dbReference>
<dbReference type="AlphaFoldDB" id="A0A2A4WXZ5"/>
<evidence type="ECO:0008006" key="3">
    <source>
        <dbReference type="Google" id="ProtNLM"/>
    </source>
</evidence>
<dbReference type="EMBL" id="NVUL01000096">
    <property type="protein sequence ID" value="PCI74719.1"/>
    <property type="molecule type" value="Genomic_DNA"/>
</dbReference>
<accession>A0A2A4WXZ5</accession>